<dbReference type="PANTHER" id="PTHR16515:SF35">
    <property type="entry name" value="FEZ FAMILY ZINC FINGER PROTEIN 2"/>
    <property type="match status" value="1"/>
</dbReference>
<keyword evidence="6" id="KW-0804">Transcription</keyword>
<evidence type="ECO:0000313" key="12">
    <source>
        <dbReference type="EMBL" id="JAI58247.1"/>
    </source>
</evidence>
<organism evidence="12">
    <name type="scientific">Scylla olivacea</name>
    <name type="common">Orange mud crab</name>
    <name type="synonym">Cancer olivacea</name>
    <dbReference type="NCBI Taxonomy" id="85551"/>
    <lineage>
        <taxon>Eukaryota</taxon>
        <taxon>Metazoa</taxon>
        <taxon>Ecdysozoa</taxon>
        <taxon>Arthropoda</taxon>
        <taxon>Crustacea</taxon>
        <taxon>Multicrustacea</taxon>
        <taxon>Malacostraca</taxon>
        <taxon>Eumalacostraca</taxon>
        <taxon>Eucarida</taxon>
        <taxon>Decapoda</taxon>
        <taxon>Pleocyemata</taxon>
        <taxon>Brachyura</taxon>
        <taxon>Eubrachyura</taxon>
        <taxon>Portunoidea</taxon>
        <taxon>Portunidae</taxon>
        <taxon>Portuninae</taxon>
        <taxon>Scylla</taxon>
    </lineage>
</organism>
<proteinExistence type="predicted"/>
<dbReference type="InterPro" id="IPR044417">
    <property type="entry name" value="PRDM7_9_PR-SET"/>
</dbReference>
<dbReference type="InterPro" id="IPR013087">
    <property type="entry name" value="Znf_C2H2_type"/>
</dbReference>
<feature type="domain" description="C2H2-type" evidence="10">
    <location>
        <begin position="1217"/>
        <end position="1240"/>
    </location>
</feature>
<feature type="domain" description="SET" evidence="11">
    <location>
        <begin position="153"/>
        <end position="271"/>
    </location>
</feature>
<keyword evidence="5" id="KW-0805">Transcription regulation</keyword>
<dbReference type="GO" id="GO:0008170">
    <property type="term" value="F:N-methyltransferase activity"/>
    <property type="evidence" value="ECO:0007669"/>
    <property type="project" value="UniProtKB-ARBA"/>
</dbReference>
<dbReference type="PANTHER" id="PTHR16515">
    <property type="entry name" value="PR DOMAIN ZINC FINGER PROTEIN"/>
    <property type="match status" value="1"/>
</dbReference>
<dbReference type="Gene3D" id="2.170.270.10">
    <property type="entry name" value="SET domain"/>
    <property type="match status" value="2"/>
</dbReference>
<keyword evidence="8" id="KW-0862">Zinc</keyword>
<evidence type="ECO:0000259" key="11">
    <source>
        <dbReference type="PROSITE" id="PS50280"/>
    </source>
</evidence>
<dbReference type="GO" id="GO:0042054">
    <property type="term" value="F:histone methyltransferase activity"/>
    <property type="evidence" value="ECO:0007669"/>
    <property type="project" value="InterPro"/>
</dbReference>
<dbReference type="CDD" id="cd19193">
    <property type="entry name" value="PR-SET_PRDM7_9"/>
    <property type="match status" value="1"/>
</dbReference>
<dbReference type="PROSITE" id="PS50157">
    <property type="entry name" value="ZINC_FINGER_C2H2_2"/>
    <property type="match status" value="1"/>
</dbReference>
<keyword evidence="8" id="KW-0479">Metal-binding</keyword>
<name>A0A0P4VS69_SCYOL</name>
<evidence type="ECO:0000256" key="6">
    <source>
        <dbReference type="ARBA" id="ARBA00023163"/>
    </source>
</evidence>
<evidence type="ECO:0000256" key="8">
    <source>
        <dbReference type="PROSITE-ProRule" id="PRU00042"/>
    </source>
</evidence>
<dbReference type="SUPFAM" id="SSF82199">
    <property type="entry name" value="SET domain"/>
    <property type="match status" value="2"/>
</dbReference>
<evidence type="ECO:0000256" key="9">
    <source>
        <dbReference type="SAM" id="MobiDB-lite"/>
    </source>
</evidence>
<dbReference type="EMBL" id="GDRN01102360">
    <property type="protein sequence ID" value="JAI58247.1"/>
    <property type="molecule type" value="Transcribed_RNA"/>
</dbReference>
<evidence type="ECO:0008006" key="13">
    <source>
        <dbReference type="Google" id="ProtNLM"/>
    </source>
</evidence>
<dbReference type="InterPro" id="IPR046341">
    <property type="entry name" value="SET_dom_sf"/>
</dbReference>
<protein>
    <recommendedName>
        <fullName evidence="13">SET domain-containing protein</fullName>
    </recommendedName>
</protein>
<dbReference type="GO" id="GO:0010468">
    <property type="term" value="P:regulation of gene expression"/>
    <property type="evidence" value="ECO:0007669"/>
    <property type="project" value="TreeGrafter"/>
</dbReference>
<keyword evidence="3" id="KW-0808">Transferase</keyword>
<feature type="compositionally biased region" description="Polar residues" evidence="9">
    <location>
        <begin position="305"/>
        <end position="324"/>
    </location>
</feature>
<feature type="region of interest" description="Disordered" evidence="9">
    <location>
        <begin position="879"/>
        <end position="899"/>
    </location>
</feature>
<feature type="compositionally biased region" description="Basic and acidic residues" evidence="9">
    <location>
        <begin position="915"/>
        <end position="936"/>
    </location>
</feature>
<sequence length="1240" mass="141158">MGKQVISTKTPHHLSSAQEDVLHLWPIVTLCKSKSKHGTVRVVQKTSNDTLIVPQRLRNHCISEKNNSVKKRVEKKLATEFRGERTKCSYGLRTWAFSTYMDTDVQHDDDVTYCRQCQKHFFGVCFLHSKLVFNREVVRDGSVEERARLTTPWPLYVAVSHIPGAGEGVWTSAALPRGLVFGPYEGQLLRVKKNSKAADSGYAWHLQVKSYKKSKMYIDSVNKSISNWLRYVNCARDAVEMNLEAFQYKKDIYYITLREIESNSELLVWYGDEYGKELGIVNLSNCIINMPPAQGDASNSEEPENSQASEETKVNSKMNSSEIKPTYGEQTQKIGKLSKPQSALQHLFCLARLERKDDHSVRVVYVNSIDNNRDSSGDAGRKLRMYGDKPHLLPNVSFNQKYNCKYNHAYCIECRKTYSNPCPKHPMTLILDVPVPRDGSFQNRAELTAPWPLYIAKSKVEDGGLGVWTSADLPQGLVFGPCEGQIVRRTGEMSGYAWEIRGRPDLEIDCKDTSVSNWGRYVNCARNYIERNLIAMQIQNEIFYVTNTEIKRNTELMVWYGASYGQMLGLSTRDFFKPQLRATELERWCSECQVLFTSPEFLNRHKERCGQNVRGKSRKRTQVNSDLLPPKHLKSERKPQRKNKKKTSVRNLEGSFLLEVRNAVSQTKDLCDISSTDVNCFSSSDQFIAPSFISKQSFHGKKTKISENNVSQRLCHKPGCKCGASKKAFIPGKVYRCGMWQDKPHDGSNVSKSSLKTVTFDSHKGSADFVSPDKALPPDVDSAMYFAHELKEAYQNALDSHDMPNVTTNLNQMVNLTPVISQDLHGTFSQILEFDSAETVSNASLDSDSAFLDSFLSHDEPFLDSLNLEEYTASQEKSINDSSGYKSINSSTQSNHCDNLSDNVLNSSLSTSDLRYSHKAERRPQMPCRESTHIDDEKSKQIFSHVSDDKIYCGTQKKCCPAQVHEWRNCSCSDGMRMINKQHTRETHQKVLNFSESGNCSHPHPSNMLQKKLKRKNLKDTSMQLYWKKRHDIESRWKMSSHSTVERLQIYVRKNHVHGEHMVNRTKASVHPQEPVATHAEDCIQDEANKSADLQQGERNISFSCDRFYGKMSNHEMSHQNVAKENGNYSRQVRPCSTLDCGGEASLSSLYQHNQTLHGGNCGINVANHSSVSGSRQIIMHQKENYCARTQPLQSLIKKHEHPYSRLCPRSGGVILYECFKCGKKFASKYNLHEHQYFCM</sequence>
<reference evidence="12" key="1">
    <citation type="submission" date="2015-09" db="EMBL/GenBank/DDBJ databases">
        <title>Scylla olivacea transcriptome.</title>
        <authorList>
            <person name="Ikhwanuddin M."/>
        </authorList>
    </citation>
    <scope>NUCLEOTIDE SEQUENCE</scope>
</reference>
<dbReference type="GO" id="GO:0032259">
    <property type="term" value="P:methylation"/>
    <property type="evidence" value="ECO:0007669"/>
    <property type="project" value="UniProtKB-KW"/>
</dbReference>
<dbReference type="SMART" id="SM00317">
    <property type="entry name" value="SET"/>
    <property type="match status" value="2"/>
</dbReference>
<dbReference type="InterPro" id="IPR050331">
    <property type="entry name" value="Zinc_finger"/>
</dbReference>
<evidence type="ECO:0000256" key="2">
    <source>
        <dbReference type="ARBA" id="ARBA00022603"/>
    </source>
</evidence>
<feature type="compositionally biased region" description="Basic residues" evidence="9">
    <location>
        <begin position="631"/>
        <end position="648"/>
    </location>
</feature>
<dbReference type="InterPro" id="IPR001214">
    <property type="entry name" value="SET_dom"/>
</dbReference>
<dbReference type="Pfam" id="PF21549">
    <property type="entry name" value="PRDM2_PR"/>
    <property type="match status" value="2"/>
</dbReference>
<feature type="region of interest" description="Disordered" evidence="9">
    <location>
        <begin position="293"/>
        <end position="324"/>
    </location>
</feature>
<dbReference type="GO" id="GO:0005634">
    <property type="term" value="C:nucleus"/>
    <property type="evidence" value="ECO:0007669"/>
    <property type="project" value="UniProtKB-SubCell"/>
</dbReference>
<evidence type="ECO:0000256" key="4">
    <source>
        <dbReference type="ARBA" id="ARBA00022691"/>
    </source>
</evidence>
<dbReference type="GO" id="GO:0008757">
    <property type="term" value="F:S-adenosylmethionine-dependent methyltransferase activity"/>
    <property type="evidence" value="ECO:0007669"/>
    <property type="project" value="UniProtKB-ARBA"/>
</dbReference>
<keyword evidence="7" id="KW-0539">Nucleus</keyword>
<keyword evidence="2" id="KW-0489">Methyltransferase</keyword>
<dbReference type="PROSITE" id="PS50280">
    <property type="entry name" value="SET"/>
    <property type="match status" value="2"/>
</dbReference>
<keyword evidence="4" id="KW-0949">S-adenosyl-L-methionine</keyword>
<dbReference type="GO" id="GO:0008270">
    <property type="term" value="F:zinc ion binding"/>
    <property type="evidence" value="ECO:0007669"/>
    <property type="project" value="UniProtKB-KW"/>
</dbReference>
<evidence type="ECO:0000259" key="10">
    <source>
        <dbReference type="PROSITE" id="PS50157"/>
    </source>
</evidence>
<evidence type="ECO:0000256" key="3">
    <source>
        <dbReference type="ARBA" id="ARBA00022679"/>
    </source>
</evidence>
<feature type="region of interest" description="Disordered" evidence="9">
    <location>
        <begin position="612"/>
        <end position="649"/>
    </location>
</feature>
<keyword evidence="8" id="KW-0863">Zinc-finger</keyword>
<feature type="domain" description="SET" evidence="11">
    <location>
        <begin position="451"/>
        <end position="561"/>
    </location>
</feature>
<accession>A0A0P4VS69</accession>
<comment type="subcellular location">
    <subcellularLocation>
        <location evidence="1">Nucleus</location>
    </subcellularLocation>
</comment>
<feature type="compositionally biased region" description="Polar residues" evidence="9">
    <location>
        <begin position="879"/>
        <end position="897"/>
    </location>
</feature>
<evidence type="ECO:0000256" key="5">
    <source>
        <dbReference type="ARBA" id="ARBA00023015"/>
    </source>
</evidence>
<feature type="region of interest" description="Disordered" evidence="9">
    <location>
        <begin position="912"/>
        <end position="936"/>
    </location>
</feature>
<evidence type="ECO:0000256" key="1">
    <source>
        <dbReference type="ARBA" id="ARBA00004123"/>
    </source>
</evidence>
<dbReference type="AlphaFoldDB" id="A0A0P4VS69"/>
<evidence type="ECO:0000256" key="7">
    <source>
        <dbReference type="ARBA" id="ARBA00023242"/>
    </source>
</evidence>